<keyword evidence="1" id="KW-0812">Transmembrane</keyword>
<dbReference type="Proteomes" id="UP000221101">
    <property type="component" value="Unassembled WGS sequence"/>
</dbReference>
<keyword evidence="1" id="KW-0472">Membrane</keyword>
<proteinExistence type="predicted"/>
<reference evidence="2 3" key="1">
    <citation type="journal article" date="2017" name="Nat. Microbiol.">
        <title>Natural product diversity associated with the nematode symbionts Photorhabdus and Xenorhabdus.</title>
        <authorList>
            <person name="Tobias N.J."/>
            <person name="Wolff H."/>
            <person name="Djahanschiri B."/>
            <person name="Grundmann F."/>
            <person name="Kronenwerth M."/>
            <person name="Shi Y.M."/>
            <person name="Simonyi S."/>
            <person name="Grun P."/>
            <person name="Shapiro-Ilan D."/>
            <person name="Pidot S.J."/>
            <person name="Stinear T.P."/>
            <person name="Ebersberger I."/>
            <person name="Bode H.B."/>
        </authorList>
    </citation>
    <scope>NUCLEOTIDE SEQUENCE [LARGE SCALE GENOMIC DNA]</scope>
    <source>
        <strain evidence="2 3">DSM 17907</strain>
    </source>
</reference>
<keyword evidence="3" id="KW-1185">Reference proteome</keyword>
<dbReference type="AlphaFoldDB" id="A0A2D0LHS1"/>
<sequence>MSNNNYKMEASILHNADLSIVQYIIFVITLNFNKPIISLKKVTKRNYMYYIKFNLVTISSICGNNGLTQHYYICIIRMKNHFP</sequence>
<evidence type="ECO:0000256" key="1">
    <source>
        <dbReference type="SAM" id="Phobius"/>
    </source>
</evidence>
<keyword evidence="1" id="KW-1133">Transmembrane helix</keyword>
<evidence type="ECO:0000313" key="2">
    <source>
        <dbReference type="EMBL" id="PHM75258.1"/>
    </source>
</evidence>
<name>A0A2D0LHS1_9GAMM</name>
<feature type="transmembrane region" description="Helical" evidence="1">
    <location>
        <begin position="20"/>
        <end position="39"/>
    </location>
</feature>
<organism evidence="2 3">
    <name type="scientific">Xenorhabdus kozodoii</name>
    <dbReference type="NCBI Taxonomy" id="351676"/>
    <lineage>
        <taxon>Bacteria</taxon>
        <taxon>Pseudomonadati</taxon>
        <taxon>Pseudomonadota</taxon>
        <taxon>Gammaproteobacteria</taxon>
        <taxon>Enterobacterales</taxon>
        <taxon>Morganellaceae</taxon>
        <taxon>Xenorhabdus</taxon>
    </lineage>
</organism>
<comment type="caution">
    <text evidence="2">The sequence shown here is derived from an EMBL/GenBank/DDBJ whole genome shotgun (WGS) entry which is preliminary data.</text>
</comment>
<gene>
    <name evidence="2" type="ORF">Xkoz_00274</name>
</gene>
<accession>A0A2D0LHS1</accession>
<dbReference type="EMBL" id="NJCX01000001">
    <property type="protein sequence ID" value="PHM75258.1"/>
    <property type="molecule type" value="Genomic_DNA"/>
</dbReference>
<evidence type="ECO:0000313" key="3">
    <source>
        <dbReference type="Proteomes" id="UP000221101"/>
    </source>
</evidence>
<protein>
    <submittedName>
        <fullName evidence="2">Uncharacterized protein</fullName>
    </submittedName>
</protein>